<dbReference type="AlphaFoldDB" id="A0A2U1TGQ4"/>
<sequence>MAQDPSTQFWYNLKTGQVERGYQSPSVDRAGPFATEAEASRAPERLRENSRKWADEEAADDH</sequence>
<evidence type="ECO:0000256" key="1">
    <source>
        <dbReference type="SAM" id="MobiDB-lite"/>
    </source>
</evidence>
<comment type="caution">
    <text evidence="2">The sequence shown here is derived from an EMBL/GenBank/DDBJ whole genome shotgun (WGS) entry which is preliminary data.</text>
</comment>
<dbReference type="Proteomes" id="UP000244962">
    <property type="component" value="Unassembled WGS sequence"/>
</dbReference>
<organism evidence="2 3">
    <name type="scientific">Mycetocola zhujimingii</name>
    <dbReference type="NCBI Taxonomy" id="2079792"/>
    <lineage>
        <taxon>Bacteria</taxon>
        <taxon>Bacillati</taxon>
        <taxon>Actinomycetota</taxon>
        <taxon>Actinomycetes</taxon>
        <taxon>Micrococcales</taxon>
        <taxon>Microbacteriaceae</taxon>
        <taxon>Mycetocola</taxon>
    </lineage>
</organism>
<proteinExistence type="predicted"/>
<dbReference type="RefSeq" id="WP_108961956.1">
    <property type="nucleotide sequence ID" value="NZ_QEFB01000001.1"/>
</dbReference>
<accession>A0A2U1TGQ4</accession>
<evidence type="ECO:0008006" key="4">
    <source>
        <dbReference type="Google" id="ProtNLM"/>
    </source>
</evidence>
<reference evidence="3" key="1">
    <citation type="submission" date="2018-04" db="EMBL/GenBank/DDBJ databases">
        <authorList>
            <person name="Liu S."/>
            <person name="Wang Z."/>
            <person name="Li J."/>
        </authorList>
    </citation>
    <scope>NUCLEOTIDE SEQUENCE [LARGE SCALE GENOMIC DNA]</scope>
    <source>
        <strain evidence="3">622</strain>
    </source>
</reference>
<evidence type="ECO:0000313" key="2">
    <source>
        <dbReference type="EMBL" id="PWC08074.1"/>
    </source>
</evidence>
<gene>
    <name evidence="2" type="ORF">DF223_01575</name>
</gene>
<feature type="compositionally biased region" description="Basic and acidic residues" evidence="1">
    <location>
        <begin position="38"/>
        <end position="62"/>
    </location>
</feature>
<keyword evidence="3" id="KW-1185">Reference proteome</keyword>
<dbReference type="EMBL" id="QEFB01000001">
    <property type="protein sequence ID" value="PWC08074.1"/>
    <property type="molecule type" value="Genomic_DNA"/>
</dbReference>
<name>A0A2U1TGQ4_9MICO</name>
<protein>
    <recommendedName>
        <fullName evidence="4">SPOR domain-containing protein</fullName>
    </recommendedName>
</protein>
<feature type="region of interest" description="Disordered" evidence="1">
    <location>
        <begin position="20"/>
        <end position="62"/>
    </location>
</feature>
<evidence type="ECO:0000313" key="3">
    <source>
        <dbReference type="Proteomes" id="UP000244962"/>
    </source>
</evidence>